<evidence type="ECO:0000256" key="1">
    <source>
        <dbReference type="SAM" id="Phobius"/>
    </source>
</evidence>
<keyword evidence="1" id="KW-0472">Membrane</keyword>
<feature type="transmembrane region" description="Helical" evidence="1">
    <location>
        <begin position="350"/>
        <end position="370"/>
    </location>
</feature>
<sequence>MFAADVDDVPSNVGGGVFATRAYRIWLCQPVVMNRLRGLLGTEMQGESGAVTPLELFFDLVFVFALTGVTAFMAADFTWHGMLRGVLIFGLLWWSWVCYSWVGNVARADEGVSRLGLFAAMAVMFVLALSIPESFDDLPGGLYGPVVVAVCYFLFRALHLVLFWIISAGDPGLRGQLLRFAPSMLVATALLLIAAGTDGPTQTALWAAALAADYLGNYLGGARGWRLRSAGHFAERHGLILIIALGESIVAVGAGMAELPISMPIVAAAVLGLVLSAALWWSYFDVTALAAERAFAATPDADRPRLARDAYSYLHLPLVAGVVLLALGLKKVLEYVGDPRHHDLADPLKGVGLTALVCGVTLYLLGHVAFTWRVLDTVNMRDAVLALALLSLLGIGPHIPALATLAVLTAAMAALVAFETIHFAEDRHRIRHEHQSPQGDR</sequence>
<feature type="transmembrane region" description="Helical" evidence="1">
    <location>
        <begin position="239"/>
        <end position="257"/>
    </location>
</feature>
<dbReference type="PANTHER" id="PTHR36840">
    <property type="entry name" value="BLL5714 PROTEIN"/>
    <property type="match status" value="1"/>
</dbReference>
<dbReference type="InterPro" id="IPR010640">
    <property type="entry name" value="Low_temperature_requirement_A"/>
</dbReference>
<dbReference type="EMBL" id="BAAATZ010000029">
    <property type="protein sequence ID" value="GAA2734925.1"/>
    <property type="molecule type" value="Genomic_DNA"/>
</dbReference>
<keyword evidence="1" id="KW-0812">Transmembrane</keyword>
<feature type="transmembrane region" description="Helical" evidence="1">
    <location>
        <begin position="177"/>
        <end position="197"/>
    </location>
</feature>
<dbReference type="PANTHER" id="PTHR36840:SF1">
    <property type="entry name" value="BLL5714 PROTEIN"/>
    <property type="match status" value="1"/>
</dbReference>
<keyword evidence="3" id="KW-1185">Reference proteome</keyword>
<keyword evidence="1" id="KW-1133">Transmembrane helix</keyword>
<name>A0ABN3ULV8_9ACTN</name>
<feature type="transmembrane region" description="Helical" evidence="1">
    <location>
        <begin position="382"/>
        <end position="399"/>
    </location>
</feature>
<dbReference type="Proteomes" id="UP001501842">
    <property type="component" value="Unassembled WGS sequence"/>
</dbReference>
<evidence type="ECO:0000313" key="2">
    <source>
        <dbReference type="EMBL" id="GAA2734925.1"/>
    </source>
</evidence>
<protein>
    <submittedName>
        <fullName evidence="2">Low temperature requirement protein A</fullName>
    </submittedName>
</protein>
<feature type="transmembrane region" description="Helical" evidence="1">
    <location>
        <begin position="203"/>
        <end position="219"/>
    </location>
</feature>
<feature type="transmembrane region" description="Helical" evidence="1">
    <location>
        <begin position="81"/>
        <end position="102"/>
    </location>
</feature>
<evidence type="ECO:0000313" key="3">
    <source>
        <dbReference type="Proteomes" id="UP001501842"/>
    </source>
</evidence>
<dbReference type="Pfam" id="PF06772">
    <property type="entry name" value="LtrA"/>
    <property type="match status" value="1"/>
</dbReference>
<feature type="transmembrane region" description="Helical" evidence="1">
    <location>
        <begin position="114"/>
        <end position="131"/>
    </location>
</feature>
<feature type="transmembrane region" description="Helical" evidence="1">
    <location>
        <begin position="263"/>
        <end position="283"/>
    </location>
</feature>
<feature type="transmembrane region" description="Helical" evidence="1">
    <location>
        <begin position="313"/>
        <end position="330"/>
    </location>
</feature>
<feature type="transmembrane region" description="Helical" evidence="1">
    <location>
        <begin position="56"/>
        <end position="75"/>
    </location>
</feature>
<feature type="transmembrane region" description="Helical" evidence="1">
    <location>
        <begin position="143"/>
        <end position="165"/>
    </location>
</feature>
<proteinExistence type="predicted"/>
<gene>
    <name evidence="2" type="ORF">GCM10010439_58440</name>
</gene>
<comment type="caution">
    <text evidence="2">The sequence shown here is derived from an EMBL/GenBank/DDBJ whole genome shotgun (WGS) entry which is preliminary data.</text>
</comment>
<reference evidence="2 3" key="1">
    <citation type="journal article" date="2019" name="Int. J. Syst. Evol. Microbiol.">
        <title>The Global Catalogue of Microorganisms (GCM) 10K type strain sequencing project: providing services to taxonomists for standard genome sequencing and annotation.</title>
        <authorList>
            <consortium name="The Broad Institute Genomics Platform"/>
            <consortium name="The Broad Institute Genome Sequencing Center for Infectious Disease"/>
            <person name="Wu L."/>
            <person name="Ma J."/>
        </authorList>
    </citation>
    <scope>NUCLEOTIDE SEQUENCE [LARGE SCALE GENOMIC DNA]</scope>
    <source>
        <strain evidence="2 3">JCM 8201</strain>
    </source>
</reference>
<organism evidence="2 3">
    <name type="scientific">Actinocorallia aurantiaca</name>
    <dbReference type="NCBI Taxonomy" id="46204"/>
    <lineage>
        <taxon>Bacteria</taxon>
        <taxon>Bacillati</taxon>
        <taxon>Actinomycetota</taxon>
        <taxon>Actinomycetes</taxon>
        <taxon>Streptosporangiales</taxon>
        <taxon>Thermomonosporaceae</taxon>
        <taxon>Actinocorallia</taxon>
    </lineage>
</organism>
<accession>A0ABN3ULV8</accession>